<sequence>MVECLQDLLKHIGDGAKAVIWAHNSHLGDGRETESKRSKEVNIGQLVRQRFGLENTFNIGFTTYTGSVTAADSWDMDPEFKRVKPSLKDSHEYLLHEALITSDTKNAKSHLASNGQYYLLFRSNSKQQEDTNSISKELNDLLHEKRLERAIGVIYRPNTERQSHYFDAHLSTQFDCVIHIETTTALEPLETHPQWIQGKTDHVP</sequence>
<proteinExistence type="predicted"/>
<dbReference type="InterPro" id="IPR007815">
    <property type="entry name" value="Emycin_Estase"/>
</dbReference>
<dbReference type="Gene3D" id="3.40.1660.10">
    <property type="entry name" value="EreA-like (biosynthetic domain)"/>
    <property type="match status" value="1"/>
</dbReference>
<accession>A0A8S2XFI7</accession>
<dbReference type="CDD" id="cd14728">
    <property type="entry name" value="Ere-like"/>
    <property type="match status" value="1"/>
</dbReference>
<evidence type="ECO:0000313" key="2">
    <source>
        <dbReference type="Proteomes" id="UP000682733"/>
    </source>
</evidence>
<dbReference type="PANTHER" id="PTHR31299:SF0">
    <property type="entry name" value="ESTERASE, PUTATIVE (AFU_ORTHOLOGUE AFUA_1G05850)-RELATED"/>
    <property type="match status" value="1"/>
</dbReference>
<evidence type="ECO:0008006" key="3">
    <source>
        <dbReference type="Google" id="ProtNLM"/>
    </source>
</evidence>
<comment type="caution">
    <text evidence="1">The sequence shown here is derived from an EMBL/GenBank/DDBJ whole genome shotgun (WGS) entry which is preliminary data.</text>
</comment>
<gene>
    <name evidence="1" type="ORF">TMI583_LOCUS47646</name>
</gene>
<protein>
    <recommendedName>
        <fullName evidence="3">Erythromycin esterase</fullName>
    </recommendedName>
</protein>
<dbReference type="Proteomes" id="UP000682733">
    <property type="component" value="Unassembled WGS sequence"/>
</dbReference>
<dbReference type="Pfam" id="PF05139">
    <property type="entry name" value="Erythro_esteras"/>
    <property type="match status" value="1"/>
</dbReference>
<dbReference type="EMBL" id="CAJOBA010093168">
    <property type="protein sequence ID" value="CAF4493089.1"/>
    <property type="molecule type" value="Genomic_DNA"/>
</dbReference>
<dbReference type="GO" id="GO:0046677">
    <property type="term" value="P:response to antibiotic"/>
    <property type="evidence" value="ECO:0007669"/>
    <property type="project" value="InterPro"/>
</dbReference>
<dbReference type="InterPro" id="IPR052036">
    <property type="entry name" value="Hydrolase/PRTase-associated"/>
</dbReference>
<evidence type="ECO:0000313" key="1">
    <source>
        <dbReference type="EMBL" id="CAF4493089.1"/>
    </source>
</evidence>
<dbReference type="AlphaFoldDB" id="A0A8S2XFI7"/>
<organism evidence="1 2">
    <name type="scientific">Didymodactylos carnosus</name>
    <dbReference type="NCBI Taxonomy" id="1234261"/>
    <lineage>
        <taxon>Eukaryota</taxon>
        <taxon>Metazoa</taxon>
        <taxon>Spiralia</taxon>
        <taxon>Gnathifera</taxon>
        <taxon>Rotifera</taxon>
        <taxon>Eurotatoria</taxon>
        <taxon>Bdelloidea</taxon>
        <taxon>Philodinida</taxon>
        <taxon>Philodinidae</taxon>
        <taxon>Didymodactylos</taxon>
    </lineage>
</organism>
<feature type="non-terminal residue" evidence="1">
    <location>
        <position position="1"/>
    </location>
</feature>
<dbReference type="SUPFAM" id="SSF159501">
    <property type="entry name" value="EreA/ChaN-like"/>
    <property type="match status" value="1"/>
</dbReference>
<name>A0A8S2XFI7_9BILA</name>
<dbReference type="PANTHER" id="PTHR31299">
    <property type="entry name" value="ESTERASE, PUTATIVE (AFU_ORTHOLOGUE AFUA_1G05850)-RELATED"/>
    <property type="match status" value="1"/>
</dbReference>
<reference evidence="1" key="1">
    <citation type="submission" date="2021-02" db="EMBL/GenBank/DDBJ databases">
        <authorList>
            <person name="Nowell W R."/>
        </authorList>
    </citation>
    <scope>NUCLEOTIDE SEQUENCE</scope>
</reference>